<feature type="transmembrane region" description="Helical" evidence="2">
    <location>
        <begin position="359"/>
        <end position="380"/>
    </location>
</feature>
<evidence type="ECO:0000256" key="2">
    <source>
        <dbReference type="SAM" id="Phobius"/>
    </source>
</evidence>
<feature type="transmembrane region" description="Helical" evidence="2">
    <location>
        <begin position="626"/>
        <end position="645"/>
    </location>
</feature>
<dbReference type="AlphaFoldDB" id="A0A6J4K295"/>
<feature type="transmembrane region" description="Helical" evidence="2">
    <location>
        <begin position="328"/>
        <end position="347"/>
    </location>
</feature>
<reference evidence="3" key="1">
    <citation type="submission" date="2020-02" db="EMBL/GenBank/DDBJ databases">
        <authorList>
            <person name="Meier V. D."/>
        </authorList>
    </citation>
    <scope>NUCLEOTIDE SEQUENCE</scope>
    <source>
        <strain evidence="3">AVDCRST_MAG61</strain>
    </source>
</reference>
<feature type="transmembrane region" description="Helical" evidence="2">
    <location>
        <begin position="35"/>
        <end position="56"/>
    </location>
</feature>
<evidence type="ECO:0000313" key="3">
    <source>
        <dbReference type="EMBL" id="CAA9293401.1"/>
    </source>
</evidence>
<feature type="transmembrane region" description="Helical" evidence="2">
    <location>
        <begin position="487"/>
        <end position="506"/>
    </location>
</feature>
<feature type="transmembrane region" description="Helical" evidence="2">
    <location>
        <begin position="651"/>
        <end position="670"/>
    </location>
</feature>
<feature type="transmembrane region" description="Helical" evidence="2">
    <location>
        <begin position="453"/>
        <end position="475"/>
    </location>
</feature>
<accession>A0A6J4K295</accession>
<keyword evidence="2" id="KW-1133">Transmembrane helix</keyword>
<evidence type="ECO:0000256" key="1">
    <source>
        <dbReference type="SAM" id="MobiDB-lite"/>
    </source>
</evidence>
<gene>
    <name evidence="3" type="ORF">AVDCRST_MAG61-521</name>
</gene>
<name>A0A6J4K295_9ACTN</name>
<sequence>MGGRSRRRRPPGAVGPATKGAARPKPTGPALSRRWIGVLLLLAATFAGLRGLHLLAEPAQSSALLTERVVVVGVTGRSALTPVDREVLGAHLDDAQVGAVNVRPRYVGDCAAAGWTTLGAGRRAAVGGLCQPRVVDGRLAEWDARLAAAAARRGDARLGTLAASVSGCVAAVGPGAALAAARPDGTLAGYGTVEQLLDGELPTACPTTLVDAGERSDEVIRRLAEQPDLTLVVTGVGPAAGSDDPALQVFYRLGTTFPGWVTSASTRRDGIVTLTDLTRTLIDHDRPDGAAEPAAVDGSPLAVQPATLTLPLVEDHLAAVAALSSEVVAGYLGLGVVGTSLFLLGLVQTLRRRWAVPRLILVFGGVLGAAMMLTGSVPWAGSGAPVLMLGVALAVWSVLLTVATLTLARRLDVPAAVVGAALTVAAFTVDAALGGPMQAGSMLNSRPVFGLRWYGFGNVTFAVYAAAALLLAGYLAHRFLAAGHRRAAVVAVAVVGFGVVVCQGWPTMGTDFGGVVALTPAVAWLLLAVAGVRLTWPRLLAVGGSAVVAIAAISLLDWARGPDRRSHLGGFVQRILDGDAGDVVSRKAVASAETIASGLGAGAIVVGGLLWLLMLRCALPVLRPRFRTLPAVLQATLATAVLGTVLNDGGISVWITATAMVAITVGWFCLDHAVEQGWPRPAPGRELWTWLGPRVRRR</sequence>
<feature type="transmembrane region" description="Helical" evidence="2">
    <location>
        <begin position="539"/>
        <end position="559"/>
    </location>
</feature>
<feature type="transmembrane region" description="Helical" evidence="2">
    <location>
        <begin position="386"/>
        <end position="408"/>
    </location>
</feature>
<feature type="region of interest" description="Disordered" evidence="1">
    <location>
        <begin position="1"/>
        <end position="28"/>
    </location>
</feature>
<proteinExistence type="predicted"/>
<protein>
    <submittedName>
        <fullName evidence="3">Uncharacterized protein</fullName>
    </submittedName>
</protein>
<organism evidence="3">
    <name type="scientific">uncultured Friedmanniella sp</name>
    <dbReference type="NCBI Taxonomy" id="335381"/>
    <lineage>
        <taxon>Bacteria</taxon>
        <taxon>Bacillati</taxon>
        <taxon>Actinomycetota</taxon>
        <taxon>Actinomycetes</taxon>
        <taxon>Propionibacteriales</taxon>
        <taxon>Nocardioidaceae</taxon>
        <taxon>Friedmanniella</taxon>
        <taxon>environmental samples</taxon>
    </lineage>
</organism>
<dbReference type="EMBL" id="CADCTT010000056">
    <property type="protein sequence ID" value="CAA9293401.1"/>
    <property type="molecule type" value="Genomic_DNA"/>
</dbReference>
<feature type="compositionally biased region" description="Basic residues" evidence="1">
    <location>
        <begin position="1"/>
        <end position="10"/>
    </location>
</feature>
<feature type="transmembrane region" description="Helical" evidence="2">
    <location>
        <begin position="512"/>
        <end position="532"/>
    </location>
</feature>
<feature type="transmembrane region" description="Helical" evidence="2">
    <location>
        <begin position="415"/>
        <end position="433"/>
    </location>
</feature>
<keyword evidence="2" id="KW-0812">Transmembrane</keyword>
<feature type="transmembrane region" description="Helical" evidence="2">
    <location>
        <begin position="595"/>
        <end position="614"/>
    </location>
</feature>
<keyword evidence="2" id="KW-0472">Membrane</keyword>